<dbReference type="InParanoid" id="Q2GY69"/>
<dbReference type="HOGENOM" id="CLU_1796256_0_0_1"/>
<keyword evidence="2" id="KW-1185">Reference proteome</keyword>
<name>Q2GY69_CHAGB</name>
<accession>Q2GY69</accession>
<organism evidence="1 2">
    <name type="scientific">Chaetomium globosum (strain ATCC 6205 / CBS 148.51 / DSM 1962 / NBRC 6347 / NRRL 1970)</name>
    <name type="common">Soil fungus</name>
    <dbReference type="NCBI Taxonomy" id="306901"/>
    <lineage>
        <taxon>Eukaryota</taxon>
        <taxon>Fungi</taxon>
        <taxon>Dikarya</taxon>
        <taxon>Ascomycota</taxon>
        <taxon>Pezizomycotina</taxon>
        <taxon>Sordariomycetes</taxon>
        <taxon>Sordariomycetidae</taxon>
        <taxon>Sordariales</taxon>
        <taxon>Chaetomiaceae</taxon>
        <taxon>Chaetomium</taxon>
    </lineage>
</organism>
<dbReference type="EMBL" id="CH408033">
    <property type="protein sequence ID" value="EAQ85832.1"/>
    <property type="molecule type" value="Genomic_DNA"/>
</dbReference>
<dbReference type="AlphaFoldDB" id="Q2GY69"/>
<dbReference type="RefSeq" id="XP_001224741.1">
    <property type="nucleotide sequence ID" value="XM_001224740.1"/>
</dbReference>
<sequence>MGWSAFGNASEGTTETCAEEWWTMAQRTVSQYCGDEKWRMCAMRPGRRQTLLPSVTCFPAVNVGFRLFCGPKEGPMGGFVMVQEWPGLLDVLAVLGWGRPIARGVWGLWCSNVQLEKRQSQDGETRLTGCCCCRRWRCLEGRSR</sequence>
<gene>
    <name evidence="1" type="ORF">CHGG_07085</name>
</gene>
<dbReference type="VEuPathDB" id="FungiDB:CHGG_07085"/>
<evidence type="ECO:0000313" key="2">
    <source>
        <dbReference type="Proteomes" id="UP000001056"/>
    </source>
</evidence>
<dbReference type="Proteomes" id="UP000001056">
    <property type="component" value="Unassembled WGS sequence"/>
</dbReference>
<proteinExistence type="predicted"/>
<reference evidence="2" key="1">
    <citation type="journal article" date="2015" name="Genome Announc.">
        <title>Draft genome sequence of the cellulolytic fungus Chaetomium globosum.</title>
        <authorList>
            <person name="Cuomo C.A."/>
            <person name="Untereiner W.A."/>
            <person name="Ma L.-J."/>
            <person name="Grabherr M."/>
            <person name="Birren B.W."/>
        </authorList>
    </citation>
    <scope>NUCLEOTIDE SEQUENCE [LARGE SCALE GENOMIC DNA]</scope>
    <source>
        <strain evidence="2">ATCC 6205 / CBS 148.51 / DSM 1962 / NBRC 6347 / NRRL 1970</strain>
    </source>
</reference>
<dbReference type="GeneID" id="4393826"/>
<protein>
    <submittedName>
        <fullName evidence="1">Uncharacterized protein</fullName>
    </submittedName>
</protein>
<evidence type="ECO:0000313" key="1">
    <source>
        <dbReference type="EMBL" id="EAQ85832.1"/>
    </source>
</evidence>